<comment type="caution">
    <text evidence="2">The sequence shown here is derived from an EMBL/GenBank/DDBJ whole genome shotgun (WGS) entry which is preliminary data.</text>
</comment>
<protein>
    <recommendedName>
        <fullName evidence="4">DUF3108 domain-containing protein</fullName>
    </recommendedName>
</protein>
<keyword evidence="1" id="KW-0732">Signal</keyword>
<dbReference type="OrthoDB" id="6007799at2"/>
<accession>A0A1V3NM28</accession>
<dbReference type="RefSeq" id="WP_077278223.1">
    <property type="nucleotide sequence ID" value="NZ_MVBK01000034.1"/>
</dbReference>
<dbReference type="Pfam" id="PF11306">
    <property type="entry name" value="DUF3108"/>
    <property type="match status" value="1"/>
</dbReference>
<feature type="signal peptide" evidence="1">
    <location>
        <begin position="1"/>
        <end position="21"/>
    </location>
</feature>
<evidence type="ECO:0008006" key="4">
    <source>
        <dbReference type="Google" id="ProtNLM"/>
    </source>
</evidence>
<sequence length="234" mass="26680">MPWKFTAAALALILTAAPATATPPPYTAFYEATAYGNTLKTRSSVNYEPGRVRMSLDARVVGFLRLLGRFEMSREAIVSIGPEGLRLLESLHSQVQPRRSREVHTRFDWETGRAEGVNNGEPFSLSVSEDTMDYLSVLLAIMQELQTGTAAQRQTVEVIERDRVRSYRLVREGTERIRTELGRLDTVKVTRRDDDRGIALSAWFARDLHYIPVRFDYEADGRVYVLNITELDWH</sequence>
<keyword evidence="3" id="KW-1185">Reference proteome</keyword>
<proteinExistence type="predicted"/>
<dbReference type="InterPro" id="IPR021457">
    <property type="entry name" value="DUF3108"/>
</dbReference>
<dbReference type="Proteomes" id="UP000189462">
    <property type="component" value="Unassembled WGS sequence"/>
</dbReference>
<evidence type="ECO:0000256" key="1">
    <source>
        <dbReference type="SAM" id="SignalP"/>
    </source>
</evidence>
<dbReference type="AlphaFoldDB" id="A0A1V3NM28"/>
<reference evidence="2 3" key="1">
    <citation type="submission" date="2017-02" db="EMBL/GenBank/DDBJ databases">
        <title>Genomic diversity within the haloalkaliphilic genus Thioalkalivibrio.</title>
        <authorList>
            <person name="Ahn A.-C."/>
            <person name="Meier-Kolthoff J."/>
            <person name="Overmars L."/>
            <person name="Richter M."/>
            <person name="Woyke T."/>
            <person name="Sorokin D.Y."/>
            <person name="Muyzer G."/>
        </authorList>
    </citation>
    <scope>NUCLEOTIDE SEQUENCE [LARGE SCALE GENOMIC DNA]</scope>
    <source>
        <strain evidence="2 3">ALJD</strain>
    </source>
</reference>
<evidence type="ECO:0000313" key="3">
    <source>
        <dbReference type="Proteomes" id="UP000189462"/>
    </source>
</evidence>
<evidence type="ECO:0000313" key="2">
    <source>
        <dbReference type="EMBL" id="OOG25902.1"/>
    </source>
</evidence>
<dbReference type="STRING" id="108003.B1C78_05910"/>
<gene>
    <name evidence="2" type="ORF">B1C78_05910</name>
</gene>
<name>A0A1V3NM28_9GAMM</name>
<dbReference type="EMBL" id="MVBK01000034">
    <property type="protein sequence ID" value="OOG25902.1"/>
    <property type="molecule type" value="Genomic_DNA"/>
</dbReference>
<feature type="chain" id="PRO_5012731177" description="DUF3108 domain-containing protein" evidence="1">
    <location>
        <begin position="22"/>
        <end position="234"/>
    </location>
</feature>
<organism evidence="2 3">
    <name type="scientific">Thioalkalivibrio denitrificans</name>
    <dbReference type="NCBI Taxonomy" id="108003"/>
    <lineage>
        <taxon>Bacteria</taxon>
        <taxon>Pseudomonadati</taxon>
        <taxon>Pseudomonadota</taxon>
        <taxon>Gammaproteobacteria</taxon>
        <taxon>Chromatiales</taxon>
        <taxon>Ectothiorhodospiraceae</taxon>
        <taxon>Thioalkalivibrio</taxon>
    </lineage>
</organism>